<dbReference type="HOGENOM" id="CLU_3218030_0_0_10"/>
<dbReference type="Proteomes" id="UP000007435">
    <property type="component" value="Chromosome"/>
</dbReference>
<dbReference type="EMBL" id="CP002305">
    <property type="protein sequence ID" value="ADQ16712.1"/>
    <property type="molecule type" value="Genomic_DNA"/>
</dbReference>
<evidence type="ECO:0000313" key="1">
    <source>
        <dbReference type="EMBL" id="ADQ16712.1"/>
    </source>
</evidence>
<organism evidence="1 2">
    <name type="scientific">Leadbetterella byssophila (strain DSM 17132 / JCM 16389 / KACC 11308 / NBRC 106382 / 4M15)</name>
    <dbReference type="NCBI Taxonomy" id="649349"/>
    <lineage>
        <taxon>Bacteria</taxon>
        <taxon>Pseudomonadati</taxon>
        <taxon>Bacteroidota</taxon>
        <taxon>Cytophagia</taxon>
        <taxon>Cytophagales</taxon>
        <taxon>Leadbetterellaceae</taxon>
        <taxon>Leadbetterella</taxon>
    </lineage>
</organism>
<dbReference type="AlphaFoldDB" id="E4RRQ6"/>
<name>E4RRQ6_LEAB4</name>
<keyword evidence="2" id="KW-1185">Reference proteome</keyword>
<accession>E4RRQ6</accession>
<evidence type="ECO:0000313" key="2">
    <source>
        <dbReference type="Proteomes" id="UP000007435"/>
    </source>
</evidence>
<dbReference type="STRING" id="649349.Lbys_0980"/>
<gene>
    <name evidence="1" type="ordered locus">Lbys_0980</name>
</gene>
<proteinExistence type="predicted"/>
<protein>
    <submittedName>
        <fullName evidence="1">Uncharacterized protein</fullName>
    </submittedName>
</protein>
<reference evidence="1 2" key="2">
    <citation type="journal article" date="2011" name="Stand. Genomic Sci.">
        <title>Complete genome sequence of Leadbetterella byssophila type strain (4M15).</title>
        <authorList>
            <person name="Abt B."/>
            <person name="Teshima H."/>
            <person name="Lucas S."/>
            <person name="Lapidus A."/>
            <person name="Del Rio T.G."/>
            <person name="Nolan M."/>
            <person name="Tice H."/>
            <person name="Cheng J.F."/>
            <person name="Pitluck S."/>
            <person name="Liolios K."/>
            <person name="Pagani I."/>
            <person name="Ivanova N."/>
            <person name="Mavromatis K."/>
            <person name="Pati A."/>
            <person name="Tapia R."/>
            <person name="Han C."/>
            <person name="Goodwin L."/>
            <person name="Chen A."/>
            <person name="Palaniappan K."/>
            <person name="Land M."/>
            <person name="Hauser L."/>
            <person name="Chang Y.J."/>
            <person name="Jeffries C.D."/>
            <person name="Rohde M."/>
            <person name="Goker M."/>
            <person name="Tindall B.J."/>
            <person name="Detter J.C."/>
            <person name="Woyke T."/>
            <person name="Bristow J."/>
            <person name="Eisen J.A."/>
            <person name="Markowitz V."/>
            <person name="Hugenholtz P."/>
            <person name="Klenk H.P."/>
            <person name="Kyrpides N.C."/>
        </authorList>
    </citation>
    <scope>NUCLEOTIDE SEQUENCE [LARGE SCALE GENOMIC DNA]</scope>
    <source>
        <strain evidence="2">DSM 17132 / JCM 16389 / KACC 11308 / NBRC 106382 / 4M15</strain>
    </source>
</reference>
<sequence length="44" mass="5010">MRLLLKLKITLTDTMNKSSYPPDELHVRFLKISSAGRDLLSFCG</sequence>
<reference key="1">
    <citation type="submission" date="2010-11" db="EMBL/GenBank/DDBJ databases">
        <title>The complete genome of Leadbetterella byssophila DSM 17132.</title>
        <authorList>
            <consortium name="US DOE Joint Genome Institute (JGI-PGF)"/>
            <person name="Lucas S."/>
            <person name="Copeland A."/>
            <person name="Lapidus A."/>
            <person name="Glavina del Rio T."/>
            <person name="Dalin E."/>
            <person name="Tice H."/>
            <person name="Bruce D."/>
            <person name="Goodwin L."/>
            <person name="Pitluck S."/>
            <person name="Kyrpides N."/>
            <person name="Mavromatis K."/>
            <person name="Ivanova N."/>
            <person name="Teshima H."/>
            <person name="Brettin T."/>
            <person name="Detter J.C."/>
            <person name="Han C."/>
            <person name="Tapia R."/>
            <person name="Land M."/>
            <person name="Hauser L."/>
            <person name="Markowitz V."/>
            <person name="Cheng J.-F."/>
            <person name="Hugenholtz P."/>
            <person name="Woyke T."/>
            <person name="Wu D."/>
            <person name="Tindall B."/>
            <person name="Pomrenke H.G."/>
            <person name="Brambilla E."/>
            <person name="Klenk H.-P."/>
            <person name="Eisen J.A."/>
        </authorList>
    </citation>
    <scope>NUCLEOTIDE SEQUENCE [LARGE SCALE GENOMIC DNA]</scope>
    <source>
        <strain>DSM 17132</strain>
    </source>
</reference>
<dbReference type="KEGG" id="lby:Lbys_0980"/>